<evidence type="ECO:0000256" key="1">
    <source>
        <dbReference type="SAM" id="SignalP"/>
    </source>
</evidence>
<gene>
    <name evidence="2" type="ORF">FYJ74_03310</name>
</gene>
<dbReference type="RefSeq" id="WP_078016662.1">
    <property type="nucleotide sequence ID" value="NZ_JAXDZJ010000014.1"/>
</dbReference>
<dbReference type="AlphaFoldDB" id="A0A6L5YC01"/>
<feature type="signal peptide" evidence="1">
    <location>
        <begin position="1"/>
        <end position="22"/>
    </location>
</feature>
<keyword evidence="1" id="KW-0732">Signal</keyword>
<reference evidence="2 3" key="1">
    <citation type="submission" date="2019-08" db="EMBL/GenBank/DDBJ databases">
        <title>In-depth cultivation of the pig gut microbiome towards novel bacterial diversity and tailored functional studies.</title>
        <authorList>
            <person name="Wylensek D."/>
            <person name="Hitch T.C.A."/>
            <person name="Clavel T."/>
        </authorList>
    </citation>
    <scope>NUCLEOTIDE SEQUENCE [LARGE SCALE GENOMIC DNA]</scope>
    <source>
        <strain evidence="2 3">SM-530-WT-4B</strain>
    </source>
</reference>
<feature type="chain" id="PRO_5026722517" description="PDZ domain-containing protein" evidence="1">
    <location>
        <begin position="23"/>
        <end position="756"/>
    </location>
</feature>
<dbReference type="EMBL" id="VUNH01000003">
    <property type="protein sequence ID" value="MST55077.1"/>
    <property type="molecule type" value="Genomic_DNA"/>
</dbReference>
<comment type="caution">
    <text evidence="2">The sequence shown here is derived from an EMBL/GenBank/DDBJ whole genome shotgun (WGS) entry which is preliminary data.</text>
</comment>
<sequence>MKKLRFISAVLLAVLFGTCAYAELQLSVQGPRGTFRYYARAEEEGRTTYWAHAVQVAESATENGVTVYRDPDKRPLGEARTVDGTIVFCDAAGKELAKLVRQETKDVYYSGGKEIGQAYRRDGRFVFTDAGGREIGQAGESDPHIRAIPVEVIVLAGAGVTASRDSDICLPVITEVAEEGAARTAGLQKYDIIIGYQGDKWTTFSFMGYDPGESASRVTPIIDGASERGDLVMIVYRPGLREGMSENEIAQLREKLRETRAAHKIAQTDDAFLEKESAHGMIFASAPMPEGKKGFSWTPKKTADGSMLSNKGTYLYYTQIVKIYSEWLASGNSGPAVRVPSCLPRVTDVAPEGQALAAGMQVGDFLIGLLGEKKSFFEHAGIFSGSTYTSVAHELDVNENDTNAPLVVYRPASGEKNTAKGQILKLSPMKKGRKGFYFDVSDECQFYSREESSVYVAQIQALYEKWVAEGNNVFVHGPAALTRFTYVPKNSAAYAAGLREDDFLIGYMGEAATAIEYAKLSSSSDSRKKVRALIESMSSKPDAVMIVYRPASDETGEARGKIIRLDPMSAGDKGVKYATVSECTFYAHSQGAVYAQQIQALYEKWLAENNGGPAVRNEVPKSRPKGSASLTVIWNIDKEGTAYAAGLRRDDFLIGYEGEPVTALGYAKLSGAEPQKKVKAWNESMRDKPDTVMIVYRPEPGEKGEAKGKIIRLDPMPAGDKGFKYRTGSSSTFYSRDQGAAYAADIQALYDAWKSK</sequence>
<evidence type="ECO:0008006" key="4">
    <source>
        <dbReference type="Google" id="ProtNLM"/>
    </source>
</evidence>
<protein>
    <recommendedName>
        <fullName evidence="4">PDZ domain-containing protein</fullName>
    </recommendedName>
</protein>
<accession>A0A6L5YC01</accession>
<proteinExistence type="predicted"/>
<dbReference type="Proteomes" id="UP000473699">
    <property type="component" value="Unassembled WGS sequence"/>
</dbReference>
<keyword evidence="3" id="KW-1185">Reference proteome</keyword>
<organism evidence="2 3">
    <name type="scientific">Pyramidobacter porci</name>
    <dbReference type="NCBI Taxonomy" id="2605789"/>
    <lineage>
        <taxon>Bacteria</taxon>
        <taxon>Thermotogati</taxon>
        <taxon>Synergistota</taxon>
        <taxon>Synergistia</taxon>
        <taxon>Synergistales</taxon>
        <taxon>Dethiosulfovibrionaceae</taxon>
        <taxon>Pyramidobacter</taxon>
    </lineage>
</organism>
<evidence type="ECO:0000313" key="3">
    <source>
        <dbReference type="Proteomes" id="UP000473699"/>
    </source>
</evidence>
<name>A0A6L5YC01_9BACT</name>
<evidence type="ECO:0000313" key="2">
    <source>
        <dbReference type="EMBL" id="MST55077.1"/>
    </source>
</evidence>